<dbReference type="EMBL" id="ABOX02000016">
    <property type="protein sequence ID" value="EEF60506.1"/>
    <property type="molecule type" value="Genomic_DNA"/>
</dbReference>
<accession>B9XI13</accession>
<feature type="region of interest" description="Disordered" evidence="1">
    <location>
        <begin position="67"/>
        <end position="93"/>
    </location>
</feature>
<name>B9XI13_PEDPL</name>
<dbReference type="Proteomes" id="UP000003688">
    <property type="component" value="Unassembled WGS sequence"/>
</dbReference>
<sequence>MSFAPQKKIKSDAVLDQVFRQAFTDVLYEEANKRLCPHCSKVLESAALDRYQMLVAKRREEIASLQTKIQKKRQVDTRRKELEKQNRRNRNEK</sequence>
<dbReference type="RefSeq" id="WP_007415457.1">
    <property type="nucleotide sequence ID" value="NZ_ABOX02000016.1"/>
</dbReference>
<feature type="compositionally biased region" description="Basic and acidic residues" evidence="1">
    <location>
        <begin position="73"/>
        <end position="93"/>
    </location>
</feature>
<evidence type="ECO:0000256" key="1">
    <source>
        <dbReference type="SAM" id="MobiDB-lite"/>
    </source>
</evidence>
<reference evidence="2 3" key="1">
    <citation type="journal article" date="2011" name="J. Bacteriol.">
        <title>Genome sequence of 'Pedosphaera parvula' Ellin514, an aerobic Verrucomicrobial isolate from pasture soil.</title>
        <authorList>
            <person name="Kant R."/>
            <person name="van Passel M.W."/>
            <person name="Sangwan P."/>
            <person name="Palva A."/>
            <person name="Lucas S."/>
            <person name="Copeland A."/>
            <person name="Lapidus A."/>
            <person name="Glavina Del Rio T."/>
            <person name="Dalin E."/>
            <person name="Tice H."/>
            <person name="Bruce D."/>
            <person name="Goodwin L."/>
            <person name="Pitluck S."/>
            <person name="Chertkov O."/>
            <person name="Larimer F.W."/>
            <person name="Land M.L."/>
            <person name="Hauser L."/>
            <person name="Brettin T.S."/>
            <person name="Detter J.C."/>
            <person name="Han S."/>
            <person name="de Vos W.M."/>
            <person name="Janssen P.H."/>
            <person name="Smidt H."/>
        </authorList>
    </citation>
    <scope>NUCLEOTIDE SEQUENCE [LARGE SCALE GENOMIC DNA]</scope>
    <source>
        <strain evidence="2 3">Ellin514</strain>
    </source>
</reference>
<evidence type="ECO:0000313" key="2">
    <source>
        <dbReference type="EMBL" id="EEF60506.1"/>
    </source>
</evidence>
<comment type="caution">
    <text evidence="2">The sequence shown here is derived from an EMBL/GenBank/DDBJ whole genome shotgun (WGS) entry which is preliminary data.</text>
</comment>
<evidence type="ECO:0000313" key="3">
    <source>
        <dbReference type="Proteomes" id="UP000003688"/>
    </source>
</evidence>
<protein>
    <submittedName>
        <fullName evidence="2">Uncharacterized protein</fullName>
    </submittedName>
</protein>
<dbReference type="STRING" id="320771.Cflav_PD3476"/>
<dbReference type="AlphaFoldDB" id="B9XI13"/>
<organism evidence="2 3">
    <name type="scientific">Pedosphaera parvula (strain Ellin514)</name>
    <dbReference type="NCBI Taxonomy" id="320771"/>
    <lineage>
        <taxon>Bacteria</taxon>
        <taxon>Pseudomonadati</taxon>
        <taxon>Verrucomicrobiota</taxon>
        <taxon>Pedosphaerae</taxon>
        <taxon>Pedosphaerales</taxon>
        <taxon>Pedosphaeraceae</taxon>
        <taxon>Pedosphaera</taxon>
    </lineage>
</organism>
<proteinExistence type="predicted"/>
<keyword evidence="3" id="KW-1185">Reference proteome</keyword>
<gene>
    <name evidence="2" type="ORF">Cflav_PD3476</name>
</gene>